<dbReference type="GO" id="GO:0006886">
    <property type="term" value="P:intracellular protein transport"/>
    <property type="evidence" value="ECO:0007669"/>
    <property type="project" value="InterPro"/>
</dbReference>
<keyword evidence="6" id="KW-1185">Reference proteome</keyword>
<evidence type="ECO:0000313" key="6">
    <source>
        <dbReference type="Proteomes" id="UP000179807"/>
    </source>
</evidence>
<dbReference type="GO" id="GO:0016020">
    <property type="term" value="C:membrane"/>
    <property type="evidence" value="ECO:0007669"/>
    <property type="project" value="InterPro"/>
</dbReference>
<reference evidence="5" key="1">
    <citation type="submission" date="2016-10" db="EMBL/GenBank/DDBJ databases">
        <authorList>
            <person name="Benchimol M."/>
            <person name="Almeida L.G."/>
            <person name="Vasconcelos A.T."/>
            <person name="Perreira-Neves A."/>
            <person name="Rosa I.A."/>
            <person name="Tasca T."/>
            <person name="Bogo M.R."/>
            <person name="de Souza W."/>
        </authorList>
    </citation>
    <scope>NUCLEOTIDE SEQUENCE [LARGE SCALE GENOMIC DNA]</scope>
    <source>
        <strain evidence="5">K</strain>
    </source>
</reference>
<evidence type="ECO:0000256" key="2">
    <source>
        <dbReference type="SAM" id="MobiDB-lite"/>
    </source>
</evidence>
<dbReference type="Gene3D" id="1.20.5.110">
    <property type="match status" value="1"/>
</dbReference>
<dbReference type="SUPFAM" id="SSF47661">
    <property type="entry name" value="t-snare proteins"/>
    <property type="match status" value="1"/>
</dbReference>
<proteinExistence type="inferred from homology"/>
<dbReference type="InterPro" id="IPR000727">
    <property type="entry name" value="T_SNARE_dom"/>
</dbReference>
<comment type="similarity">
    <text evidence="1">Belongs to the VTI1 family.</text>
</comment>
<keyword evidence="3" id="KW-0472">Membrane</keyword>
<dbReference type="EMBL" id="MLAK01000704">
    <property type="protein sequence ID" value="OHT07176.1"/>
    <property type="molecule type" value="Genomic_DNA"/>
</dbReference>
<keyword evidence="3" id="KW-1133">Transmembrane helix</keyword>
<dbReference type="GO" id="GO:0016192">
    <property type="term" value="P:vesicle-mediated transport"/>
    <property type="evidence" value="ECO:0007669"/>
    <property type="project" value="InterPro"/>
</dbReference>
<accession>A0A1J4K8G9</accession>
<dbReference type="RefSeq" id="XP_068360312.1">
    <property type="nucleotide sequence ID" value="XM_068490027.1"/>
</dbReference>
<feature type="region of interest" description="Disordered" evidence="2">
    <location>
        <begin position="91"/>
        <end position="119"/>
    </location>
</feature>
<evidence type="ECO:0000256" key="3">
    <source>
        <dbReference type="SAM" id="Phobius"/>
    </source>
</evidence>
<name>A0A1J4K8G9_9EUKA</name>
<protein>
    <submittedName>
        <fullName evidence="5">Vesicle transport v-SNARE protein</fullName>
    </submittedName>
</protein>
<sequence>MSSFIDYSKELQHIKDRIINNISQVSKTNGRTRQEKCRSIENDFSSIHELIDTINEEKIMWDSSDSTKMNRILHDTDNELKRLENRYKEEQNRESLLGGVRDLEGGSQAQRDSLSDQKQAIDEGGEMIQSMNQNVSDIRDIGTGILTEMSTQRGKVELIDTKLDDLGSEIVIGEQVTEKMLCRQKRRTVLIWICIVIIIIVFLSVFLYFVFKPQ</sequence>
<dbReference type="InterPro" id="IPR038407">
    <property type="entry name" value="v-SNARE_N_sf"/>
</dbReference>
<dbReference type="VEuPathDB" id="TrichDB:TRFO_01309"/>
<comment type="caution">
    <text evidence="5">The sequence shown here is derived from an EMBL/GenBank/DDBJ whole genome shotgun (WGS) entry which is preliminary data.</text>
</comment>
<dbReference type="Pfam" id="PF05008">
    <property type="entry name" value="V-SNARE"/>
    <property type="match status" value="1"/>
</dbReference>
<evidence type="ECO:0000313" key="5">
    <source>
        <dbReference type="EMBL" id="OHT07176.1"/>
    </source>
</evidence>
<keyword evidence="3" id="KW-0812">Transmembrane</keyword>
<organism evidence="5 6">
    <name type="scientific">Tritrichomonas foetus</name>
    <dbReference type="NCBI Taxonomy" id="1144522"/>
    <lineage>
        <taxon>Eukaryota</taxon>
        <taxon>Metamonada</taxon>
        <taxon>Parabasalia</taxon>
        <taxon>Tritrichomonadida</taxon>
        <taxon>Tritrichomonadidae</taxon>
        <taxon>Tritrichomonas</taxon>
    </lineage>
</organism>
<dbReference type="Proteomes" id="UP000179807">
    <property type="component" value="Unassembled WGS sequence"/>
</dbReference>
<dbReference type="InterPro" id="IPR010989">
    <property type="entry name" value="SNARE"/>
</dbReference>
<dbReference type="AlphaFoldDB" id="A0A1J4K8G9"/>
<dbReference type="OrthoDB" id="10617040at2759"/>
<dbReference type="GeneID" id="94824731"/>
<evidence type="ECO:0000259" key="4">
    <source>
        <dbReference type="PROSITE" id="PS50192"/>
    </source>
</evidence>
<gene>
    <name evidence="5" type="ORF">TRFO_01309</name>
</gene>
<evidence type="ECO:0000256" key="1">
    <source>
        <dbReference type="ARBA" id="ARBA00006108"/>
    </source>
</evidence>
<dbReference type="Gene3D" id="1.20.58.400">
    <property type="entry name" value="t-snare proteins"/>
    <property type="match status" value="1"/>
</dbReference>
<dbReference type="InterPro" id="IPR007705">
    <property type="entry name" value="Vesicle_trsprt_v-SNARE_N"/>
</dbReference>
<dbReference type="PROSITE" id="PS50192">
    <property type="entry name" value="T_SNARE"/>
    <property type="match status" value="1"/>
</dbReference>
<feature type="transmembrane region" description="Helical" evidence="3">
    <location>
        <begin position="189"/>
        <end position="211"/>
    </location>
</feature>
<feature type="domain" description="T-SNARE coiled-coil homology" evidence="4">
    <location>
        <begin position="118"/>
        <end position="165"/>
    </location>
</feature>